<reference evidence="8 9" key="1">
    <citation type="submission" date="2020-10" db="EMBL/GenBank/DDBJ databases">
        <title>Complete genome sequence of Paludibaculum fermentans P105T, a facultatively anaerobic acidobacterium capable of dissimilatory Fe(III) reduction.</title>
        <authorList>
            <person name="Dedysh S.N."/>
            <person name="Beletsky A.V."/>
            <person name="Kulichevskaya I.S."/>
            <person name="Mardanov A.V."/>
            <person name="Ravin N.V."/>
        </authorList>
    </citation>
    <scope>NUCLEOTIDE SEQUENCE [LARGE SCALE GENOMIC DNA]</scope>
    <source>
        <strain evidence="8 9">P105</strain>
    </source>
</reference>
<feature type="transmembrane region" description="Helical" evidence="6">
    <location>
        <begin position="1045"/>
        <end position="1067"/>
    </location>
</feature>
<dbReference type="PANTHER" id="PTHR43738">
    <property type="entry name" value="ABC TRANSPORTER, MEMBRANE PROTEIN"/>
    <property type="match status" value="1"/>
</dbReference>
<feature type="transmembrane region" description="Helical" evidence="6">
    <location>
        <begin position="552"/>
        <end position="576"/>
    </location>
</feature>
<protein>
    <submittedName>
        <fullName evidence="8">ABC transporter permease</fullName>
    </submittedName>
</protein>
<evidence type="ECO:0000313" key="8">
    <source>
        <dbReference type="EMBL" id="QOY89986.1"/>
    </source>
</evidence>
<evidence type="ECO:0000256" key="4">
    <source>
        <dbReference type="ARBA" id="ARBA00022989"/>
    </source>
</evidence>
<dbReference type="AlphaFoldDB" id="A0A7S7NUC3"/>
<feature type="transmembrane region" description="Helical" evidence="6">
    <location>
        <begin position="644"/>
        <end position="662"/>
    </location>
</feature>
<gene>
    <name evidence="8" type="ORF">IRI77_08525</name>
</gene>
<feature type="domain" description="ABC3 transporter permease C-terminal" evidence="7">
    <location>
        <begin position="502"/>
        <end position="615"/>
    </location>
</feature>
<dbReference type="KEGG" id="pfer:IRI77_08525"/>
<evidence type="ECO:0000313" key="9">
    <source>
        <dbReference type="Proteomes" id="UP000593892"/>
    </source>
</evidence>
<feature type="domain" description="ABC3 transporter permease C-terminal" evidence="7">
    <location>
        <begin position="967"/>
        <end position="1071"/>
    </location>
</feature>
<keyword evidence="5 6" id="KW-0472">Membrane</keyword>
<comment type="subcellular location">
    <subcellularLocation>
        <location evidence="1">Cell membrane</location>
        <topology evidence="1">Multi-pass membrane protein</topology>
    </subcellularLocation>
</comment>
<dbReference type="InterPro" id="IPR051125">
    <property type="entry name" value="ABC-4/HrtB_transporter"/>
</dbReference>
<keyword evidence="9" id="KW-1185">Reference proteome</keyword>
<accession>A0A7S7NUC3</accession>
<dbReference type="Proteomes" id="UP000593892">
    <property type="component" value="Chromosome"/>
</dbReference>
<feature type="transmembrane region" description="Helical" evidence="6">
    <location>
        <begin position="966"/>
        <end position="988"/>
    </location>
</feature>
<sequence>MTRLKYLWRSMVFYRRSHLAAALGAAAATAVITGALLTGHSVRQSLRALVTHRLGATEYALTSRGYFRHQVAGLFRPEWRSCGLVAAEGRASMGLSGRGANVMVYGVDDSFYQFHGRAGHAPAGGEAYLSPALAAELGAAAGVGISLLVEKPVTIPREAPQGTKDVTASVLQVKVAQAVQPESLGDFSLQAEQGVVRAVFVPLGWLQYELGVPNEVNLVLLAGSGGGTELAARLKSRFQMEDVGLRLRHRASTDEMVLENESTILDDRMADRAIDTAKELGVLARPSLVSWVRTIAAGGHSIPYSVVAALDDASMAEIHHDKPLPKTKKPAILINDWAAVDLGVKQGDTVTLEFAAGESNWAPRQTKAEFELAGIVPMVGLAADRDFVPPMPGFTDQKLMAKWAAPFAMDVRRIRPRDQMYWDLFRTTPKAWIPLEAGRKLWGTRFGSYTSVRFMQDEPQLRNLLRSEIDPLAGLFTIQAVRRQSLEAAAGSTDFGEYFAYFSCFLVFAAILVMVLILRLGVEHRDRETGLLLALGFPPDSLRGLFEVEGLVVVGAGVVAGVVLAPLYAAGILIGLRNWWNGAVGTQFLHLSLHGRLLTEGALAGALAAALGVWMSMRNWEGLAPKAFHIEETAEQGAPGWLRLVGWATLLLAFGLIGLSLLRTIASRAGFFAAGASLLASLVIWMDWLLRQPYPSLVAIPGKRALFRLALRNLSWRRRRTVLSLALIAPCAFLLVAMESFRQKETLEGTGGYALYAESQAPLVYDGGTRQGVQQLGLQAAGPLKWARFRLRPGDDVSGLNLYIPKDPRILGVPVSFLQANGFQFTASTGESAETQANPWLLLESQMNGGTIPAIVDQNSLAYVLHKKVGDEVEVAREGAPPLRLRLVAALQGSVFQSELLISEKNFVRLFPHVTGWRVFLLQGPLEAAGPLEKALSGYGFAVRPARARLAAYHRVENTYLSAFQVLGALGLLLGTAGLGVVMMRNVWERRREFAMLRAAGYEPRQLSRMILMETGAVLAAGLLAGFLSALVAVGPALAGEGSGWPVLGMFGALVVVFGGGLGGAWVTARAAVRMPMVGSLRVE</sequence>
<feature type="transmembrane region" description="Helical" evidence="6">
    <location>
        <begin position="498"/>
        <end position="518"/>
    </location>
</feature>
<evidence type="ECO:0000256" key="1">
    <source>
        <dbReference type="ARBA" id="ARBA00004651"/>
    </source>
</evidence>
<feature type="transmembrane region" description="Helical" evidence="6">
    <location>
        <begin position="597"/>
        <end position="617"/>
    </location>
</feature>
<dbReference type="InterPro" id="IPR003838">
    <property type="entry name" value="ABC3_permease_C"/>
</dbReference>
<evidence type="ECO:0000256" key="3">
    <source>
        <dbReference type="ARBA" id="ARBA00022692"/>
    </source>
</evidence>
<organism evidence="8 9">
    <name type="scientific">Paludibaculum fermentans</name>
    <dbReference type="NCBI Taxonomy" id="1473598"/>
    <lineage>
        <taxon>Bacteria</taxon>
        <taxon>Pseudomonadati</taxon>
        <taxon>Acidobacteriota</taxon>
        <taxon>Terriglobia</taxon>
        <taxon>Bryobacterales</taxon>
        <taxon>Bryobacteraceae</taxon>
        <taxon>Paludibaculum</taxon>
    </lineage>
</organism>
<feature type="transmembrane region" description="Helical" evidence="6">
    <location>
        <begin position="1017"/>
        <end position="1039"/>
    </location>
</feature>
<evidence type="ECO:0000256" key="2">
    <source>
        <dbReference type="ARBA" id="ARBA00022475"/>
    </source>
</evidence>
<dbReference type="EMBL" id="CP063849">
    <property type="protein sequence ID" value="QOY89986.1"/>
    <property type="molecule type" value="Genomic_DNA"/>
</dbReference>
<dbReference type="Pfam" id="PF02687">
    <property type="entry name" value="FtsX"/>
    <property type="match status" value="2"/>
</dbReference>
<name>A0A7S7NUC3_PALFE</name>
<dbReference type="PANTHER" id="PTHR43738:SF2">
    <property type="entry name" value="ABC TRANSPORTER PERMEASE"/>
    <property type="match status" value="1"/>
</dbReference>
<evidence type="ECO:0000256" key="5">
    <source>
        <dbReference type="ARBA" id="ARBA00023136"/>
    </source>
</evidence>
<keyword evidence="2" id="KW-1003">Cell membrane</keyword>
<evidence type="ECO:0000256" key="6">
    <source>
        <dbReference type="SAM" id="Phobius"/>
    </source>
</evidence>
<feature type="transmembrane region" description="Helical" evidence="6">
    <location>
        <begin position="723"/>
        <end position="741"/>
    </location>
</feature>
<dbReference type="RefSeq" id="WP_194451649.1">
    <property type="nucleotide sequence ID" value="NZ_CP063849.1"/>
</dbReference>
<feature type="transmembrane region" description="Helical" evidence="6">
    <location>
        <begin position="669"/>
        <end position="688"/>
    </location>
</feature>
<dbReference type="GO" id="GO:0005886">
    <property type="term" value="C:plasma membrane"/>
    <property type="evidence" value="ECO:0007669"/>
    <property type="project" value="UniProtKB-SubCell"/>
</dbReference>
<evidence type="ECO:0000259" key="7">
    <source>
        <dbReference type="Pfam" id="PF02687"/>
    </source>
</evidence>
<keyword evidence="4 6" id="KW-1133">Transmembrane helix</keyword>
<keyword evidence="3 6" id="KW-0812">Transmembrane</keyword>
<proteinExistence type="predicted"/>